<evidence type="ECO:0000256" key="1">
    <source>
        <dbReference type="SAM" id="MobiDB-lite"/>
    </source>
</evidence>
<dbReference type="AlphaFoldDB" id="A0A6I4TUW0"/>
<reference evidence="3 4" key="1">
    <citation type="submission" date="2019-12" db="EMBL/GenBank/DDBJ databases">
        <title>Genomic-based taxomic classification of the family Erythrobacteraceae.</title>
        <authorList>
            <person name="Xu L."/>
        </authorList>
    </citation>
    <scope>NUCLEOTIDE SEQUENCE [LARGE SCALE GENOMIC DNA]</scope>
    <source>
        <strain evidence="3 4">S36</strain>
    </source>
</reference>
<evidence type="ECO:0000256" key="2">
    <source>
        <dbReference type="SAM" id="Phobius"/>
    </source>
</evidence>
<keyword evidence="4" id="KW-1185">Reference proteome</keyword>
<evidence type="ECO:0000313" key="4">
    <source>
        <dbReference type="Proteomes" id="UP000469430"/>
    </source>
</evidence>
<keyword evidence="2" id="KW-0472">Membrane</keyword>
<evidence type="ECO:0000313" key="3">
    <source>
        <dbReference type="EMBL" id="MXO99602.1"/>
    </source>
</evidence>
<dbReference type="EMBL" id="WTYJ01000002">
    <property type="protein sequence ID" value="MXO99602.1"/>
    <property type="molecule type" value="Genomic_DNA"/>
</dbReference>
<feature type="region of interest" description="Disordered" evidence="1">
    <location>
        <begin position="1"/>
        <end position="50"/>
    </location>
</feature>
<dbReference type="InterPro" id="IPR009325">
    <property type="entry name" value="DUF983"/>
</dbReference>
<protein>
    <submittedName>
        <fullName evidence="3">DUF983 domain-containing protein</fullName>
    </submittedName>
</protein>
<comment type="caution">
    <text evidence="3">The sequence shown here is derived from an EMBL/GenBank/DDBJ whole genome shotgun (WGS) entry which is preliminary data.</text>
</comment>
<keyword evidence="2" id="KW-0812">Transmembrane</keyword>
<accession>A0A6I4TUW0</accession>
<dbReference type="Pfam" id="PF06170">
    <property type="entry name" value="DUF983"/>
    <property type="match status" value="1"/>
</dbReference>
<feature type="compositionally biased region" description="Low complexity" evidence="1">
    <location>
        <begin position="1"/>
        <end position="17"/>
    </location>
</feature>
<keyword evidence="2" id="KW-1133">Transmembrane helix</keyword>
<sequence>MSNTPPDETPGPETGRPVVAKTDDAPAELSTGARPPSRAQPGPQQAGGKEKNRWILRTAWKGLCPRCGKASMFQSFLKLRDVCPSCGLNYRFASPDDGPAFFSLCIVAFPLMFFVVWLEVVHEPPFWVHLLTSFPLMLIGCVLPLQPIKAWLVASQYVHRAQEAGTEHLWEKLHGQDDEPKI</sequence>
<proteinExistence type="predicted"/>
<gene>
    <name evidence="3" type="ORF">GRI97_11445</name>
</gene>
<feature type="transmembrane region" description="Helical" evidence="2">
    <location>
        <begin position="100"/>
        <end position="120"/>
    </location>
</feature>
<organism evidence="3 4">
    <name type="scientific">Croceibacterium xixiisoli</name>
    <dbReference type="NCBI Taxonomy" id="1476466"/>
    <lineage>
        <taxon>Bacteria</taxon>
        <taxon>Pseudomonadati</taxon>
        <taxon>Pseudomonadota</taxon>
        <taxon>Alphaproteobacteria</taxon>
        <taxon>Sphingomonadales</taxon>
        <taxon>Erythrobacteraceae</taxon>
        <taxon>Croceibacterium</taxon>
    </lineage>
</organism>
<dbReference type="Proteomes" id="UP000469430">
    <property type="component" value="Unassembled WGS sequence"/>
</dbReference>
<name>A0A6I4TUW0_9SPHN</name>
<dbReference type="OrthoDB" id="9799456at2"/>
<feature type="transmembrane region" description="Helical" evidence="2">
    <location>
        <begin position="126"/>
        <end position="145"/>
    </location>
</feature>